<evidence type="ECO:0000313" key="2">
    <source>
        <dbReference type="Proteomes" id="UP000275846"/>
    </source>
</evidence>
<reference evidence="3" key="1">
    <citation type="submission" date="2016-06" db="UniProtKB">
        <authorList>
            <consortium name="WormBaseParasite"/>
        </authorList>
    </citation>
    <scope>IDENTIFICATION</scope>
</reference>
<evidence type="ECO:0000313" key="3">
    <source>
        <dbReference type="WBParaSite" id="SSLN_0001698401-mRNA-1"/>
    </source>
</evidence>
<keyword evidence="2" id="KW-1185">Reference proteome</keyword>
<dbReference type="EMBL" id="UYSU01040991">
    <property type="protein sequence ID" value="VDM02749.1"/>
    <property type="molecule type" value="Genomic_DNA"/>
</dbReference>
<evidence type="ECO:0000313" key="1">
    <source>
        <dbReference type="EMBL" id="VDM02749.1"/>
    </source>
</evidence>
<dbReference type="AlphaFoldDB" id="A0A183TIR5"/>
<name>A0A183TIR5_SCHSO</name>
<organism evidence="3">
    <name type="scientific">Schistocephalus solidus</name>
    <name type="common">Tapeworm</name>
    <dbReference type="NCBI Taxonomy" id="70667"/>
    <lineage>
        <taxon>Eukaryota</taxon>
        <taxon>Metazoa</taxon>
        <taxon>Spiralia</taxon>
        <taxon>Lophotrochozoa</taxon>
        <taxon>Platyhelminthes</taxon>
        <taxon>Cestoda</taxon>
        <taxon>Eucestoda</taxon>
        <taxon>Diphyllobothriidea</taxon>
        <taxon>Diphyllobothriidae</taxon>
        <taxon>Schistocephalus</taxon>
    </lineage>
</organism>
<protein>
    <submittedName>
        <fullName evidence="1 3">Uncharacterized protein</fullName>
    </submittedName>
</protein>
<gene>
    <name evidence="1" type="ORF">SSLN_LOCUS16363</name>
</gene>
<sequence>MSRQRRSKVALVADAAAAAAVAAASPSDRQCVVRSSLPTLDNLDTFLRICNPDDSLQVLLMIEVGFDGFASLVMDYAVSKVESR</sequence>
<proteinExistence type="predicted"/>
<accession>A0A183TIR5</accession>
<dbReference type="WBParaSite" id="SSLN_0001698401-mRNA-1">
    <property type="protein sequence ID" value="SSLN_0001698401-mRNA-1"/>
    <property type="gene ID" value="SSLN_0001698401"/>
</dbReference>
<dbReference type="Proteomes" id="UP000275846">
    <property type="component" value="Unassembled WGS sequence"/>
</dbReference>
<reference evidence="1 2" key="2">
    <citation type="submission" date="2018-11" db="EMBL/GenBank/DDBJ databases">
        <authorList>
            <consortium name="Pathogen Informatics"/>
        </authorList>
    </citation>
    <scope>NUCLEOTIDE SEQUENCE [LARGE SCALE GENOMIC DNA]</scope>
    <source>
        <strain evidence="1 2">NST_G2</strain>
    </source>
</reference>